<comment type="caution">
    <text evidence="8">The sequence shown here is derived from an EMBL/GenBank/DDBJ whole genome shotgun (WGS) entry which is preliminary data.</text>
</comment>
<dbReference type="Pfam" id="PF03279">
    <property type="entry name" value="Lip_A_acyltrans"/>
    <property type="match status" value="1"/>
</dbReference>
<protein>
    <submittedName>
        <fullName evidence="8">Lauroyl acyltransferase</fullName>
    </submittedName>
</protein>
<evidence type="ECO:0000256" key="5">
    <source>
        <dbReference type="ARBA" id="ARBA00023136"/>
    </source>
</evidence>
<dbReference type="RefSeq" id="WP_303729199.1">
    <property type="nucleotide sequence ID" value="NZ_DULP01000044.1"/>
</dbReference>
<dbReference type="PANTHER" id="PTHR30606:SF10">
    <property type="entry name" value="PHOSPHATIDYLINOSITOL MANNOSIDE ACYLTRANSFERASE"/>
    <property type="match status" value="1"/>
</dbReference>
<dbReference type="GO" id="GO:0005886">
    <property type="term" value="C:plasma membrane"/>
    <property type="evidence" value="ECO:0007669"/>
    <property type="project" value="UniProtKB-SubCell"/>
</dbReference>
<accession>A0A832PKC0</accession>
<dbReference type="EMBL" id="DULP01000044">
    <property type="protein sequence ID" value="HHW33068.1"/>
    <property type="molecule type" value="Genomic_DNA"/>
</dbReference>
<name>A0A832PKC0_9RHOB</name>
<evidence type="ECO:0000256" key="4">
    <source>
        <dbReference type="ARBA" id="ARBA00022679"/>
    </source>
</evidence>
<proteinExistence type="predicted"/>
<evidence type="ECO:0000256" key="3">
    <source>
        <dbReference type="ARBA" id="ARBA00022519"/>
    </source>
</evidence>
<comment type="subcellular location">
    <subcellularLocation>
        <location evidence="1">Cell inner membrane</location>
    </subcellularLocation>
</comment>
<evidence type="ECO:0000256" key="2">
    <source>
        <dbReference type="ARBA" id="ARBA00022475"/>
    </source>
</evidence>
<dbReference type="GO" id="GO:0016746">
    <property type="term" value="F:acyltransferase activity"/>
    <property type="evidence" value="ECO:0007669"/>
    <property type="project" value="UniProtKB-KW"/>
</dbReference>
<evidence type="ECO:0000256" key="6">
    <source>
        <dbReference type="ARBA" id="ARBA00023315"/>
    </source>
</evidence>
<dbReference type="Proteomes" id="UP000580830">
    <property type="component" value="Unassembled WGS sequence"/>
</dbReference>
<evidence type="ECO:0000313" key="9">
    <source>
        <dbReference type="Proteomes" id="UP000580830"/>
    </source>
</evidence>
<keyword evidence="5" id="KW-0472">Membrane</keyword>
<gene>
    <name evidence="8" type="ORF">GXX24_02835</name>
</gene>
<sequence length="337" mass="36498">MSEADPIPLKDRASSALFRLLVGAFLLLPYRWRVPAMGWVFAHLVAPVAGWRRRIRDNLALARPDLPAGEVRRLTRAVPDNAGRALIEIYSGAEFTARIRAGAPLSGPGLPALEQAQAAGRPVILACAHFGNYDAMRAALAARGWQVGALYRPMNNRAFNRHYVPAIEAIAQPLFPRGRAGLAGMLRFLRGGGMLCLGFDQYDQHGATLRFFDLPSRTVLTPAELALRYEALLLPIAGIRQPDGLGFRVEVGAPVPPGHPAAMMQALNDDLEALVRAHMGQWFWIHRRWKNLRARPDAGQDAGQNAGSDDTQDDTPDDGPHPALAGGPASAPPLPPP</sequence>
<reference evidence="8 9" key="1">
    <citation type="journal article" date="2020" name="Biotechnol. Biofuels">
        <title>New insights from the biogas microbiome by comprehensive genome-resolved metagenomics of nearly 1600 species originating from multiple anaerobic digesters.</title>
        <authorList>
            <person name="Campanaro S."/>
            <person name="Treu L."/>
            <person name="Rodriguez-R L.M."/>
            <person name="Kovalovszki A."/>
            <person name="Ziels R.M."/>
            <person name="Maus I."/>
            <person name="Zhu X."/>
            <person name="Kougias P.G."/>
            <person name="Basile A."/>
            <person name="Luo G."/>
            <person name="Schluter A."/>
            <person name="Konstantinidis K.T."/>
            <person name="Angelidaki I."/>
        </authorList>
    </citation>
    <scope>NUCLEOTIDE SEQUENCE [LARGE SCALE GENOMIC DNA]</scope>
    <source>
        <strain evidence="8">AS04akNAM_125</strain>
    </source>
</reference>
<feature type="region of interest" description="Disordered" evidence="7">
    <location>
        <begin position="296"/>
        <end position="337"/>
    </location>
</feature>
<evidence type="ECO:0000256" key="1">
    <source>
        <dbReference type="ARBA" id="ARBA00004533"/>
    </source>
</evidence>
<evidence type="ECO:0000313" key="8">
    <source>
        <dbReference type="EMBL" id="HHW33068.1"/>
    </source>
</evidence>
<keyword evidence="3" id="KW-0997">Cell inner membrane</keyword>
<organism evidence="8 9">
    <name type="scientific">Paracoccus solventivorans</name>
    <dbReference type="NCBI Taxonomy" id="53463"/>
    <lineage>
        <taxon>Bacteria</taxon>
        <taxon>Pseudomonadati</taxon>
        <taxon>Pseudomonadota</taxon>
        <taxon>Alphaproteobacteria</taxon>
        <taxon>Rhodobacterales</taxon>
        <taxon>Paracoccaceae</taxon>
        <taxon>Paracoccus</taxon>
    </lineage>
</organism>
<evidence type="ECO:0000256" key="7">
    <source>
        <dbReference type="SAM" id="MobiDB-lite"/>
    </source>
</evidence>
<dbReference type="PANTHER" id="PTHR30606">
    <property type="entry name" value="LIPID A BIOSYNTHESIS LAUROYL ACYLTRANSFERASE"/>
    <property type="match status" value="1"/>
</dbReference>
<dbReference type="CDD" id="cd07984">
    <property type="entry name" value="LPLAT_LABLAT-like"/>
    <property type="match status" value="1"/>
</dbReference>
<dbReference type="GO" id="GO:0009247">
    <property type="term" value="P:glycolipid biosynthetic process"/>
    <property type="evidence" value="ECO:0007669"/>
    <property type="project" value="UniProtKB-ARBA"/>
</dbReference>
<keyword evidence="2" id="KW-1003">Cell membrane</keyword>
<keyword evidence="6 8" id="KW-0012">Acyltransferase</keyword>
<dbReference type="AlphaFoldDB" id="A0A832PKC0"/>
<dbReference type="InterPro" id="IPR004960">
    <property type="entry name" value="LipA_acyltrans"/>
</dbReference>
<keyword evidence="4 8" id="KW-0808">Transferase</keyword>